<comment type="caution">
    <text evidence="16">The sequence shown here is derived from an EMBL/GenBank/DDBJ whole genome shotgun (WGS) entry which is preliminary data.</text>
</comment>
<keyword evidence="2 11" id="KW-0645">Protease</keyword>
<dbReference type="InterPro" id="IPR000209">
    <property type="entry name" value="Peptidase_S8/S53_dom"/>
</dbReference>
<dbReference type="Pfam" id="PF00628">
    <property type="entry name" value="PHD"/>
    <property type="match status" value="1"/>
</dbReference>
<evidence type="ECO:0008006" key="18">
    <source>
        <dbReference type="Google" id="ProtNLM"/>
    </source>
</evidence>
<dbReference type="InterPro" id="IPR002884">
    <property type="entry name" value="P_dom"/>
</dbReference>
<accession>A0ABP9Y5V8</accession>
<dbReference type="PROSITE" id="PS00138">
    <property type="entry name" value="SUBTILASE_SER"/>
    <property type="match status" value="1"/>
</dbReference>
<keyword evidence="7 11" id="KW-0720">Serine protease</keyword>
<evidence type="ECO:0000256" key="4">
    <source>
        <dbReference type="ARBA" id="ARBA00022729"/>
    </source>
</evidence>
<dbReference type="Proteomes" id="UP001476247">
    <property type="component" value="Unassembled WGS sequence"/>
</dbReference>
<dbReference type="InterPro" id="IPR022398">
    <property type="entry name" value="Peptidase_S8_His-AS"/>
</dbReference>
<dbReference type="SMART" id="SM00249">
    <property type="entry name" value="PHD"/>
    <property type="match status" value="1"/>
</dbReference>
<dbReference type="Pfam" id="PF01483">
    <property type="entry name" value="P_proprotein"/>
    <property type="match status" value="1"/>
</dbReference>
<keyword evidence="8" id="KW-0862">Zinc</keyword>
<evidence type="ECO:0000259" key="15">
    <source>
        <dbReference type="PROSITE" id="PS51829"/>
    </source>
</evidence>
<evidence type="ECO:0000259" key="14">
    <source>
        <dbReference type="PROSITE" id="PS50016"/>
    </source>
</evidence>
<dbReference type="PANTHER" id="PTHR42884:SF14">
    <property type="entry name" value="NEUROENDOCRINE CONVERTASE 1"/>
    <property type="match status" value="1"/>
</dbReference>
<dbReference type="CDD" id="cd15554">
    <property type="entry name" value="PHD_PHF2_like"/>
    <property type="match status" value="1"/>
</dbReference>
<dbReference type="SUPFAM" id="SSF52743">
    <property type="entry name" value="Subtilisin-like"/>
    <property type="match status" value="1"/>
</dbReference>
<evidence type="ECO:0000256" key="5">
    <source>
        <dbReference type="ARBA" id="ARBA00022771"/>
    </source>
</evidence>
<keyword evidence="13" id="KW-0812">Transmembrane</keyword>
<reference evidence="16 17" key="1">
    <citation type="submission" date="2024-04" db="EMBL/GenBank/DDBJ databases">
        <title>genome sequences of Mucor flavus KT1a and Helicostylum pulchrum KT1b strains isolation_sourced from the surface of a dry-aged beef.</title>
        <authorList>
            <person name="Toyotome T."/>
            <person name="Hosono M."/>
            <person name="Torimaru M."/>
            <person name="Fukuda K."/>
            <person name="Mikami N."/>
        </authorList>
    </citation>
    <scope>NUCLEOTIDE SEQUENCE [LARGE SCALE GENOMIC DNA]</scope>
    <source>
        <strain evidence="16 17">KT1b</strain>
    </source>
</reference>
<evidence type="ECO:0000256" key="8">
    <source>
        <dbReference type="ARBA" id="ARBA00022833"/>
    </source>
</evidence>
<organism evidence="16 17">
    <name type="scientific">Helicostylum pulchrum</name>
    <dbReference type="NCBI Taxonomy" id="562976"/>
    <lineage>
        <taxon>Eukaryota</taxon>
        <taxon>Fungi</taxon>
        <taxon>Fungi incertae sedis</taxon>
        <taxon>Mucoromycota</taxon>
        <taxon>Mucoromycotina</taxon>
        <taxon>Mucoromycetes</taxon>
        <taxon>Mucorales</taxon>
        <taxon>Mucorineae</taxon>
        <taxon>Mucoraceae</taxon>
        <taxon>Helicostylum</taxon>
    </lineage>
</organism>
<feature type="active site" description="Charge relay system" evidence="11">
    <location>
        <position position="644"/>
    </location>
</feature>
<keyword evidence="13" id="KW-0472">Membrane</keyword>
<evidence type="ECO:0000256" key="9">
    <source>
        <dbReference type="ARBA" id="ARBA00022837"/>
    </source>
</evidence>
<dbReference type="InterPro" id="IPR023828">
    <property type="entry name" value="Peptidase_S8_Ser-AS"/>
</dbReference>
<feature type="transmembrane region" description="Helical" evidence="13">
    <location>
        <begin position="1084"/>
        <end position="1105"/>
    </location>
</feature>
<evidence type="ECO:0000256" key="13">
    <source>
        <dbReference type="SAM" id="Phobius"/>
    </source>
</evidence>
<dbReference type="PRINTS" id="PR00723">
    <property type="entry name" value="SUBTILISIN"/>
</dbReference>
<dbReference type="CDD" id="cd04059">
    <property type="entry name" value="Peptidases_S8_Protein_convertases_Kexins_Furin-like"/>
    <property type="match status" value="1"/>
</dbReference>
<dbReference type="PROSITE" id="PS00137">
    <property type="entry name" value="SUBTILASE_HIS"/>
    <property type="match status" value="1"/>
</dbReference>
<name>A0ABP9Y5V8_9FUNG</name>
<feature type="active site" description="Charge relay system" evidence="11">
    <location>
        <position position="815"/>
    </location>
</feature>
<feature type="compositionally biased region" description="Acidic residues" evidence="12">
    <location>
        <begin position="1135"/>
        <end position="1149"/>
    </location>
</feature>
<dbReference type="PROSITE" id="PS51892">
    <property type="entry name" value="SUBTILASE"/>
    <property type="match status" value="1"/>
</dbReference>
<dbReference type="Gene3D" id="3.30.40.10">
    <property type="entry name" value="Zinc/RING finger domain, C3HC4 (zinc finger)"/>
    <property type="match status" value="1"/>
</dbReference>
<gene>
    <name evidence="16" type="ORF">HPULCUR_007148</name>
</gene>
<feature type="region of interest" description="Disordered" evidence="12">
    <location>
        <begin position="1126"/>
        <end position="1149"/>
    </location>
</feature>
<dbReference type="InterPro" id="IPR023827">
    <property type="entry name" value="Peptidase_S8_Asp-AS"/>
</dbReference>
<keyword evidence="13" id="KW-1133">Transmembrane helix</keyword>
<dbReference type="Gene3D" id="3.40.50.200">
    <property type="entry name" value="Peptidase S8/S53 domain"/>
    <property type="match status" value="1"/>
</dbReference>
<feature type="region of interest" description="Disordered" evidence="12">
    <location>
        <begin position="104"/>
        <end position="152"/>
    </location>
</feature>
<dbReference type="InterPro" id="IPR001965">
    <property type="entry name" value="Znf_PHD"/>
</dbReference>
<dbReference type="PANTHER" id="PTHR42884">
    <property type="entry name" value="PROPROTEIN CONVERTASE SUBTILISIN/KEXIN-RELATED"/>
    <property type="match status" value="1"/>
</dbReference>
<dbReference type="PROSITE" id="PS51829">
    <property type="entry name" value="P_HOMO_B"/>
    <property type="match status" value="1"/>
</dbReference>
<dbReference type="InterPro" id="IPR015500">
    <property type="entry name" value="Peptidase_S8_subtilisin-rel"/>
</dbReference>
<evidence type="ECO:0000256" key="2">
    <source>
        <dbReference type="ARBA" id="ARBA00022670"/>
    </source>
</evidence>
<keyword evidence="4" id="KW-0732">Signal</keyword>
<evidence type="ECO:0000256" key="10">
    <source>
        <dbReference type="PROSITE-ProRule" id="PRU00146"/>
    </source>
</evidence>
<feature type="compositionally biased region" description="Acidic residues" evidence="12">
    <location>
        <begin position="105"/>
        <end position="117"/>
    </location>
</feature>
<dbReference type="Pfam" id="PF00082">
    <property type="entry name" value="Peptidase_S8"/>
    <property type="match status" value="1"/>
</dbReference>
<dbReference type="PROSITE" id="PS01359">
    <property type="entry name" value="ZF_PHD_1"/>
    <property type="match status" value="1"/>
</dbReference>
<dbReference type="PROSITE" id="PS00136">
    <property type="entry name" value="SUBTILASE_ASP"/>
    <property type="match status" value="1"/>
</dbReference>
<evidence type="ECO:0000256" key="12">
    <source>
        <dbReference type="SAM" id="MobiDB-lite"/>
    </source>
</evidence>
<dbReference type="InterPro" id="IPR036852">
    <property type="entry name" value="Peptidase_S8/S53_dom_sf"/>
</dbReference>
<evidence type="ECO:0000256" key="11">
    <source>
        <dbReference type="PROSITE-ProRule" id="PRU01240"/>
    </source>
</evidence>
<dbReference type="SUPFAM" id="SSF57903">
    <property type="entry name" value="FYVE/PHD zinc finger"/>
    <property type="match status" value="1"/>
</dbReference>
<keyword evidence="5 10" id="KW-0863">Zinc-finger</keyword>
<evidence type="ECO:0000256" key="3">
    <source>
        <dbReference type="ARBA" id="ARBA00022723"/>
    </source>
</evidence>
<evidence type="ECO:0000256" key="1">
    <source>
        <dbReference type="ARBA" id="ARBA00005325"/>
    </source>
</evidence>
<keyword evidence="6 11" id="KW-0378">Hydrolase</keyword>
<keyword evidence="3" id="KW-0479">Metal-binding</keyword>
<feature type="active site" description="Charge relay system" evidence="11">
    <location>
        <position position="606"/>
    </location>
</feature>
<dbReference type="InterPro" id="IPR011011">
    <property type="entry name" value="Znf_FYVE_PHD"/>
</dbReference>
<dbReference type="InterPro" id="IPR008979">
    <property type="entry name" value="Galactose-bd-like_sf"/>
</dbReference>
<protein>
    <recommendedName>
        <fullName evidence="18">P/Homo B domain-containing protein</fullName>
    </recommendedName>
</protein>
<dbReference type="InterPro" id="IPR019786">
    <property type="entry name" value="Zinc_finger_PHD-type_CS"/>
</dbReference>
<feature type="domain" description="P/Homo B" evidence="15">
    <location>
        <begin position="902"/>
        <end position="1041"/>
    </location>
</feature>
<feature type="domain" description="PHD-type" evidence="14">
    <location>
        <begin position="169"/>
        <end position="220"/>
    </location>
</feature>
<comment type="similarity">
    <text evidence="1">Belongs to the peptidase S8 family. Furin subfamily.</text>
</comment>
<evidence type="ECO:0000256" key="6">
    <source>
        <dbReference type="ARBA" id="ARBA00022801"/>
    </source>
</evidence>
<dbReference type="InterPro" id="IPR013083">
    <property type="entry name" value="Znf_RING/FYVE/PHD"/>
</dbReference>
<evidence type="ECO:0000313" key="16">
    <source>
        <dbReference type="EMBL" id="GAA5801697.1"/>
    </source>
</evidence>
<sequence>MNNKTIDHLPPIKSLPLRKRLSVKKQTLCDASPNITSIPKPIKQPLKKAYNCISLQPVAHRKQPSNSCGLTGNPLLWNNGDTERYAPWASAEDTIDSFKSAWLGDQDEEDEEEEEEQEEKKFVVKKSNSISAGSTKRGRPSISKRSLSMDDQAPVKVRKNSGKYTTEGKLYCVCRQSYDATRFMIACDRCDDWFHGECIDINEKESEFIDLYFCSKCSKITGKKTLWKPKCVNPACHKASRISSSLGHLSKYCSDSCGIQVARARLELVEMKRRQTGEHSVSIAKLTLMKQRQLRIESFADKQDRKRLTEIRQEKQKIRDRVNDINQRSRLLKKIILESSSNSNDDDYCQFDSRIVSPKQKSIICNTQNCLKHIDWQTLIQQEYDQERKEQFNLLVHLQEETDQVKSRMRERRSEKSTIKDLVNDYTNRLYYTLRTTDKDSKDAVENVAITLNARLEGQVGELNQYYLISIPKQSKRTDDSLITRFNNYKTRLSKRDLDWQRVDQIQAQVPTRRIYKRAPPIYSEPIVENKEEEYKLNGESQPIELPGVLEEGAYDKIKGLLDIQDPGFNEQWHLLNKETRGRDMNVTGVWSQGITGKNVVVAILDDGLDMNHKDLEDNYFAEGSYDFNNHVADPKPRLEDDTHGTRCAGEIAAVKNDLCGVGIAYDAKVSGIRILSGEITEADEAAALNYEFQKNHIYSCSWGPPDLGKVAEAPEGILLDAIKNGIENGRNGSGSIYVFASGNGGANDDNCNFDGYTNSIFTITVGAIDKLGNHPSYSEQCSAQLVVAYSSGNGGYIYTTDIGGQCSDRHGGTSAAAPLAAGVFALVLSVRPDLTWRDMQHLCVQSAIPISLDDDDWTTLPSGRMFNHKYGYGVLDAYRIVELAKRFKSVRPQTSLNVLSVVDEKNEKVDIPDLTPNDLNTEVDKSKAFISILQVTDKMVDGVGLSRLEHVTVTVSIEHKRRGDLEILLKSPNGVVSQLGTPRKYDTSAEGFNHWTFMTVKHWEENPVGNWSLIVIDAKNTEYTGKFIDWKLSLWGEVKEGFKLPEKEKPSIGVDDFDYSSNKTDNNQSFLDQDEKTDSGSSFIVYSLITVFMVASLASTAFIVKKYMLDTSNINYARPTEDDTYEFDNLLTEGESDEDDESDEDEHR</sequence>
<dbReference type="InterPro" id="IPR034182">
    <property type="entry name" value="Kexin/furin"/>
</dbReference>
<dbReference type="EMBL" id="BAABUJ010000020">
    <property type="protein sequence ID" value="GAA5801697.1"/>
    <property type="molecule type" value="Genomic_DNA"/>
</dbReference>
<evidence type="ECO:0000256" key="7">
    <source>
        <dbReference type="ARBA" id="ARBA00022825"/>
    </source>
</evidence>
<evidence type="ECO:0000313" key="17">
    <source>
        <dbReference type="Proteomes" id="UP001476247"/>
    </source>
</evidence>
<dbReference type="PROSITE" id="PS50016">
    <property type="entry name" value="ZF_PHD_2"/>
    <property type="match status" value="1"/>
</dbReference>
<proteinExistence type="inferred from homology"/>
<dbReference type="SUPFAM" id="SSF49785">
    <property type="entry name" value="Galactose-binding domain-like"/>
    <property type="match status" value="1"/>
</dbReference>
<keyword evidence="17" id="KW-1185">Reference proteome</keyword>
<keyword evidence="9" id="KW-0106">Calcium</keyword>
<dbReference type="Gene3D" id="2.60.120.260">
    <property type="entry name" value="Galactose-binding domain-like"/>
    <property type="match status" value="1"/>
</dbReference>
<dbReference type="InterPro" id="IPR019787">
    <property type="entry name" value="Znf_PHD-finger"/>
</dbReference>